<protein>
    <recommendedName>
        <fullName evidence="3">Heme peroxidase</fullName>
    </recommendedName>
</protein>
<accession>A0A2A9ET52</accession>
<dbReference type="Proteomes" id="UP000224130">
    <property type="component" value="Unassembled WGS sequence"/>
</dbReference>
<sequence length="226" mass="24176">MSDDGAAVQVLAGRVLGIPETWKVPTGYPDSLALAAIDSVFSLQSRYSAVESILRRYRQARRGEGAEPEHDSGPELLAFIERGGGPEQVVDTFNRSIAPGTGRGRQGQVLKVSALVAGVSALEEVGITSAADLRGASDSTLAAAQRAWRGVRGLGLASWDYLLMHVGTEGVKADTMIRRFVTRAVGESVRVSDIRARAAVKDAAASMGVSERVLDHRIWRYESGRD</sequence>
<proteinExistence type="predicted"/>
<keyword evidence="2" id="KW-1185">Reference proteome</keyword>
<organism evidence="1 2">
    <name type="scientific">Isoptericola jiangsuensis</name>
    <dbReference type="NCBI Taxonomy" id="548579"/>
    <lineage>
        <taxon>Bacteria</taxon>
        <taxon>Bacillati</taxon>
        <taxon>Actinomycetota</taxon>
        <taxon>Actinomycetes</taxon>
        <taxon>Micrococcales</taxon>
        <taxon>Promicromonosporaceae</taxon>
        <taxon>Isoptericola</taxon>
    </lineage>
</organism>
<comment type="caution">
    <text evidence="1">The sequence shown here is derived from an EMBL/GenBank/DDBJ whole genome shotgun (WGS) entry which is preliminary data.</text>
</comment>
<evidence type="ECO:0000313" key="2">
    <source>
        <dbReference type="Proteomes" id="UP000224130"/>
    </source>
</evidence>
<reference evidence="1 2" key="1">
    <citation type="submission" date="2017-10" db="EMBL/GenBank/DDBJ databases">
        <title>Sequencing the genomes of 1000 actinobacteria strains.</title>
        <authorList>
            <person name="Klenk H.-P."/>
        </authorList>
    </citation>
    <scope>NUCLEOTIDE SEQUENCE [LARGE SCALE GENOMIC DNA]</scope>
    <source>
        <strain evidence="1 2">DSM 21863</strain>
    </source>
</reference>
<dbReference type="RefSeq" id="WP_098461908.1">
    <property type="nucleotide sequence ID" value="NZ_PDJJ01000001.1"/>
</dbReference>
<dbReference type="EMBL" id="PDJJ01000001">
    <property type="protein sequence ID" value="PFG41442.1"/>
    <property type="molecule type" value="Genomic_DNA"/>
</dbReference>
<name>A0A2A9ET52_9MICO</name>
<dbReference type="OrthoDB" id="2962349at2"/>
<gene>
    <name evidence="1" type="ORF">ATJ88_0081</name>
</gene>
<dbReference type="AlphaFoldDB" id="A0A2A9ET52"/>
<evidence type="ECO:0008006" key="3">
    <source>
        <dbReference type="Google" id="ProtNLM"/>
    </source>
</evidence>
<evidence type="ECO:0000313" key="1">
    <source>
        <dbReference type="EMBL" id="PFG41442.1"/>
    </source>
</evidence>